<proteinExistence type="predicted"/>
<dbReference type="InterPro" id="IPR013658">
    <property type="entry name" value="SGL"/>
</dbReference>
<dbReference type="InterPro" id="IPR052988">
    <property type="entry name" value="Oryzine_lactonohydrolase"/>
</dbReference>
<dbReference type="Gene3D" id="2.120.10.30">
    <property type="entry name" value="TolB, C-terminal domain"/>
    <property type="match status" value="1"/>
</dbReference>
<feature type="domain" description="SMP-30/Gluconolactonase/LRE-like region" evidence="1">
    <location>
        <begin position="127"/>
        <end position="368"/>
    </location>
</feature>
<evidence type="ECO:0000259" key="1">
    <source>
        <dbReference type="Pfam" id="PF08450"/>
    </source>
</evidence>
<dbReference type="OrthoDB" id="423498at2759"/>
<reference evidence="3" key="1">
    <citation type="journal article" date="2017" name="bioRxiv">
        <title>Conservation of a gene cluster reveals novel cercosporin biosynthetic mechanisms and extends production to the genus Colletotrichum.</title>
        <authorList>
            <person name="de Jonge R."/>
            <person name="Ebert M.K."/>
            <person name="Huitt-Roehl C.R."/>
            <person name="Pal P."/>
            <person name="Suttle J.C."/>
            <person name="Spanner R.E."/>
            <person name="Neubauer J.D."/>
            <person name="Jurick W.M.II."/>
            <person name="Stott K.A."/>
            <person name="Secor G.A."/>
            <person name="Thomma B.P.H.J."/>
            <person name="Van de Peer Y."/>
            <person name="Townsend C.A."/>
            <person name="Bolton M.D."/>
        </authorList>
    </citation>
    <scope>NUCLEOTIDE SEQUENCE [LARGE SCALE GENOMIC DNA]</scope>
    <source>
        <strain evidence="3">CBS538.71</strain>
    </source>
</reference>
<gene>
    <name evidence="2" type="ORF">CBER1_02849</name>
</gene>
<dbReference type="AlphaFoldDB" id="A0A2S6CBZ0"/>
<dbReference type="InterPro" id="IPR011042">
    <property type="entry name" value="6-blade_b-propeller_TolB-like"/>
</dbReference>
<dbReference type="SUPFAM" id="SSF63829">
    <property type="entry name" value="Calcium-dependent phosphotriesterase"/>
    <property type="match status" value="1"/>
</dbReference>
<dbReference type="Pfam" id="PF08450">
    <property type="entry name" value="SGL"/>
    <property type="match status" value="1"/>
</dbReference>
<dbReference type="EMBL" id="PNEN01000499">
    <property type="protein sequence ID" value="PPJ57234.1"/>
    <property type="molecule type" value="Genomic_DNA"/>
</dbReference>
<dbReference type="PANTHER" id="PTHR47064">
    <property type="entry name" value="PUTATIVE (AFU_ORTHOLOGUE AFUA_1G08990)-RELATED"/>
    <property type="match status" value="1"/>
</dbReference>
<protein>
    <recommendedName>
        <fullName evidence="1">SMP-30/Gluconolactonase/LRE-like region domain-containing protein</fullName>
    </recommendedName>
</protein>
<organism evidence="2 3">
    <name type="scientific">Cercospora berteroae</name>
    <dbReference type="NCBI Taxonomy" id="357750"/>
    <lineage>
        <taxon>Eukaryota</taxon>
        <taxon>Fungi</taxon>
        <taxon>Dikarya</taxon>
        <taxon>Ascomycota</taxon>
        <taxon>Pezizomycotina</taxon>
        <taxon>Dothideomycetes</taxon>
        <taxon>Dothideomycetidae</taxon>
        <taxon>Mycosphaerellales</taxon>
        <taxon>Mycosphaerellaceae</taxon>
        <taxon>Cercospora</taxon>
    </lineage>
</organism>
<evidence type="ECO:0000313" key="2">
    <source>
        <dbReference type="EMBL" id="PPJ57234.1"/>
    </source>
</evidence>
<keyword evidence="3" id="KW-1185">Reference proteome</keyword>
<dbReference type="Proteomes" id="UP000237631">
    <property type="component" value="Unassembled WGS sequence"/>
</dbReference>
<sequence>MAWNLPLGTDFLPDFFTSSTPAGMDAIGTCLQGQSAVLGALPAAFANVNAVFLNHNLAVIPGDWQSGPIQSAFYDIQAEEPCLATVLEQIKAADFIAYDHDFFDVIGSKAKIEKIQTFPPDLKHVHEAPVYLPESNELLYSDTSLTGLLFAINIDTHAVRQINLEPALQNVNGGTRHKGRVHVTTNGGSVRGIFEVNVTTGRAEAIVNHYRGRHLNSPNDLIFDSKGNMYFTDPDYGVDSKWPGVQPSELPNSVYRVDAKTRSVQSLTVGVVTKPNGLALSADESILYIADSNTTSEVLKSERGVWAFDNRPKGLLENPRLVYLVEGGWPDGLRITKNGLLFSAVYGGVDVVDPTTGSLLGKINTPDDIVFNLEPARGKGQWLLTGQNHIYKVTIKEQPLKER</sequence>
<evidence type="ECO:0000313" key="3">
    <source>
        <dbReference type="Proteomes" id="UP000237631"/>
    </source>
</evidence>
<name>A0A2S6CBZ0_9PEZI</name>
<dbReference type="PANTHER" id="PTHR47064:SF2">
    <property type="entry name" value="SMP-30_GLUCONOLACTONASE_LRE-LIKE REGION DOMAIN-CONTAINING PROTEIN-RELATED"/>
    <property type="match status" value="1"/>
</dbReference>
<comment type="caution">
    <text evidence="2">The sequence shown here is derived from an EMBL/GenBank/DDBJ whole genome shotgun (WGS) entry which is preliminary data.</text>
</comment>
<dbReference type="STRING" id="357750.A0A2S6CBZ0"/>
<accession>A0A2S6CBZ0</accession>